<dbReference type="Gene3D" id="1.25.40.20">
    <property type="entry name" value="Ankyrin repeat-containing domain"/>
    <property type="match status" value="1"/>
</dbReference>
<name>A0AAJ0G252_9HYPO</name>
<dbReference type="InterPro" id="IPR027417">
    <property type="entry name" value="P-loop_NTPase"/>
</dbReference>
<dbReference type="Gene3D" id="3.40.50.300">
    <property type="entry name" value="P-loop containing nucleotide triphosphate hydrolases"/>
    <property type="match status" value="1"/>
</dbReference>
<evidence type="ECO:0000256" key="1">
    <source>
        <dbReference type="ARBA" id="ARBA00022737"/>
    </source>
</evidence>
<dbReference type="InterPro" id="IPR029058">
    <property type="entry name" value="AB_hydrolase_fold"/>
</dbReference>
<dbReference type="SUPFAM" id="SSF48403">
    <property type="entry name" value="Ankyrin repeat"/>
    <property type="match status" value="1"/>
</dbReference>
<dbReference type="PROSITE" id="PS50088">
    <property type="entry name" value="ANK_REPEAT"/>
    <property type="match status" value="1"/>
</dbReference>
<protein>
    <recommendedName>
        <fullName evidence="3">Nephrocystin 3-like N-terminal domain-containing protein</fullName>
    </recommendedName>
</protein>
<dbReference type="EMBL" id="JASWJB010000048">
    <property type="protein sequence ID" value="KAK2605976.1"/>
    <property type="molecule type" value="Genomic_DNA"/>
</dbReference>
<dbReference type="SUPFAM" id="SSF52540">
    <property type="entry name" value="P-loop containing nucleoside triphosphate hydrolases"/>
    <property type="match status" value="1"/>
</dbReference>
<evidence type="ECO:0000313" key="5">
    <source>
        <dbReference type="Proteomes" id="UP001251528"/>
    </source>
</evidence>
<sequence>MALLQIALLSVIAAFTVIVYVLNIVRRPPPETPAKTFTYRAQGIPIEWDKHDLEKALKKHFAASGIITIKSLFKDIIRESQVSTIIFEKPPPQLRGLARGKFYPVPPLYLDSHFSGLTVLYAPPAQDHVFDVIFVPGLGGHAFASFMEKDGNHMWPRDFLPPALTEINGQKSPIARITVYGYDATIQDSQSVEHIGDIAMSLQASLKKLVMGGASKPIIFVGHSMGGIVIKEALISLSQSKDENDARLFRVTRGIVFFGVPHTGMKIESLRAMVGDNPNRQLIESLCGENSQFLKQQRSNFSTLLNANAARNIKIISFYETVKWTVYGKGNGPRVLLVPVSSAELGLRCEKAVPIGRSHSEMVKFGPHDDEWHKVSGYFQEIAGQVRDNVKQEDKSKYHEVLGFKSLDNNSRSDQLQGVRLQGTCEWLVKSSEFDRWRGDAAEEDEKPFSLLLLKGKPGSGKSVAMRAALDTVEGYIKSDHDKSNAWISLSFFFDSRPGSTGNEQSEKDMYKAMLLQLIAKLNTELLIDLKQAILDHQGGHETWSSEGLRGAISLVLGRLEFQKLFIFLDALDECKDLEEGSLFPFFEEMLPCGTGRILRVCLSSRTPLNIEHRSEIAPFNVSEQNKLDIDKFIDKELTKKLGHIKATRPQTFHKIVTRLSDRASNLFLWVDLVIKNILKQYTGTARSEQEILDYIEHIPEGLTDLYKHLLRRIPPDDRSQACNLFLLVQVASKPLTIDAIGSMLDCSRGFTLQEVDIKSRIELFSRGLIECRSARSTPDSTVQFIHKSLGDFLIKDGGLGTLDVRFARDPESQFHLCAFELCMRTINYNIQFGGADDRISFLPYAARFWTEHARQGGGSIPKDFQYPNCLSECDSLDADTIVDLFKKYDRHESFKHCRQQVNTSSIQSEQSLIVLLAFEGCTELVSQHLKSCRQCLSPARFEDARDVRMAFFLAACSGFSATAEAVLDSAASLGVCIDVDAVFGGVTALYKACLKGKTETVEFLVRRGADVHKSLEQKYQFAFHAAAAHDGPGVVEAILRHKRGDPSEIRRLLLARTNVGCNVFHQVVYECRTQVLKLLLQEARGGDGVVVEALLQREPEGNMTAYDFAVFVKKQLEDDGGRGLPPQVNAWAVNDAINILGRVMQRSRKRVS</sequence>
<keyword evidence="2" id="KW-0040">ANK repeat</keyword>
<dbReference type="SUPFAM" id="SSF53474">
    <property type="entry name" value="alpha/beta-Hydrolases"/>
    <property type="match status" value="1"/>
</dbReference>
<feature type="repeat" description="ANK" evidence="2">
    <location>
        <begin position="985"/>
        <end position="1017"/>
    </location>
</feature>
<dbReference type="Gene3D" id="3.40.50.1820">
    <property type="entry name" value="alpha/beta hydrolase"/>
    <property type="match status" value="1"/>
</dbReference>
<evidence type="ECO:0000256" key="2">
    <source>
        <dbReference type="PROSITE-ProRule" id="PRU00023"/>
    </source>
</evidence>
<gene>
    <name evidence="4" type="ORF">QQS21_003602</name>
</gene>
<dbReference type="Pfam" id="PF24883">
    <property type="entry name" value="NPHP3_N"/>
    <property type="match status" value="1"/>
</dbReference>
<evidence type="ECO:0000313" key="4">
    <source>
        <dbReference type="EMBL" id="KAK2605976.1"/>
    </source>
</evidence>
<dbReference type="AlphaFoldDB" id="A0AAJ0G252"/>
<organism evidence="4 5">
    <name type="scientific">Conoideocrella luteorostrata</name>
    <dbReference type="NCBI Taxonomy" id="1105319"/>
    <lineage>
        <taxon>Eukaryota</taxon>
        <taxon>Fungi</taxon>
        <taxon>Dikarya</taxon>
        <taxon>Ascomycota</taxon>
        <taxon>Pezizomycotina</taxon>
        <taxon>Sordariomycetes</taxon>
        <taxon>Hypocreomycetidae</taxon>
        <taxon>Hypocreales</taxon>
        <taxon>Clavicipitaceae</taxon>
        <taxon>Conoideocrella</taxon>
    </lineage>
</organism>
<dbReference type="Pfam" id="PF00023">
    <property type="entry name" value="Ank"/>
    <property type="match status" value="1"/>
</dbReference>
<keyword evidence="1" id="KW-0677">Repeat</keyword>
<dbReference type="InterPro" id="IPR056884">
    <property type="entry name" value="NPHP3-like_N"/>
</dbReference>
<feature type="domain" description="Nephrocystin 3-like N-terminal" evidence="3">
    <location>
        <begin position="423"/>
        <end position="606"/>
    </location>
</feature>
<dbReference type="SMART" id="SM00248">
    <property type="entry name" value="ANK"/>
    <property type="match status" value="4"/>
</dbReference>
<dbReference type="Proteomes" id="UP001251528">
    <property type="component" value="Unassembled WGS sequence"/>
</dbReference>
<evidence type="ECO:0000259" key="3">
    <source>
        <dbReference type="Pfam" id="PF24883"/>
    </source>
</evidence>
<dbReference type="PANTHER" id="PTHR10039">
    <property type="entry name" value="AMELOGENIN"/>
    <property type="match status" value="1"/>
</dbReference>
<dbReference type="PANTHER" id="PTHR10039:SF5">
    <property type="entry name" value="NACHT DOMAIN-CONTAINING PROTEIN"/>
    <property type="match status" value="1"/>
</dbReference>
<keyword evidence="5" id="KW-1185">Reference proteome</keyword>
<comment type="caution">
    <text evidence="4">The sequence shown here is derived from an EMBL/GenBank/DDBJ whole genome shotgun (WGS) entry which is preliminary data.</text>
</comment>
<dbReference type="InterPro" id="IPR036770">
    <property type="entry name" value="Ankyrin_rpt-contain_sf"/>
</dbReference>
<reference evidence="4" key="1">
    <citation type="submission" date="2023-06" db="EMBL/GenBank/DDBJ databases">
        <title>Conoideocrella luteorostrata (Hypocreales: Clavicipitaceae), a potential biocontrol fungus for elongate hemlock scale in United States Christmas tree production areas.</title>
        <authorList>
            <person name="Barrett H."/>
            <person name="Lovett B."/>
            <person name="Macias A.M."/>
            <person name="Stajich J.E."/>
            <person name="Kasson M.T."/>
        </authorList>
    </citation>
    <scope>NUCLEOTIDE SEQUENCE</scope>
    <source>
        <strain evidence="4">ARSEF 14590</strain>
    </source>
</reference>
<accession>A0AAJ0G252</accession>
<dbReference type="InterPro" id="IPR002110">
    <property type="entry name" value="Ankyrin_rpt"/>
</dbReference>
<dbReference type="PROSITE" id="PS50297">
    <property type="entry name" value="ANK_REP_REGION"/>
    <property type="match status" value="1"/>
</dbReference>
<proteinExistence type="predicted"/>